<name>A0A9W4UBH8_9PLEO</name>
<dbReference type="AlphaFoldDB" id="A0A9W4UBH8"/>
<organism evidence="2 3">
    <name type="scientific">Periconia digitata</name>
    <dbReference type="NCBI Taxonomy" id="1303443"/>
    <lineage>
        <taxon>Eukaryota</taxon>
        <taxon>Fungi</taxon>
        <taxon>Dikarya</taxon>
        <taxon>Ascomycota</taxon>
        <taxon>Pezizomycotina</taxon>
        <taxon>Dothideomycetes</taxon>
        <taxon>Pleosporomycetidae</taxon>
        <taxon>Pleosporales</taxon>
        <taxon>Massarineae</taxon>
        <taxon>Periconiaceae</taxon>
        <taxon>Periconia</taxon>
    </lineage>
</organism>
<evidence type="ECO:0000256" key="1">
    <source>
        <dbReference type="SAM" id="MobiDB-lite"/>
    </source>
</evidence>
<evidence type="ECO:0000313" key="3">
    <source>
        <dbReference type="Proteomes" id="UP001152607"/>
    </source>
</evidence>
<gene>
    <name evidence="2" type="ORF">PDIGIT_LOCUS6301</name>
</gene>
<dbReference type="Pfam" id="PF05032">
    <property type="entry name" value="Spo12"/>
    <property type="match status" value="1"/>
</dbReference>
<dbReference type="InterPro" id="IPR007727">
    <property type="entry name" value="Spo12"/>
</dbReference>
<proteinExistence type="predicted"/>
<reference evidence="2" key="1">
    <citation type="submission" date="2023-01" db="EMBL/GenBank/DDBJ databases">
        <authorList>
            <person name="Van Ghelder C."/>
            <person name="Rancurel C."/>
        </authorList>
    </citation>
    <scope>NUCLEOTIDE SEQUENCE</scope>
    <source>
        <strain evidence="2">CNCM I-4278</strain>
    </source>
</reference>
<accession>A0A9W4UBH8</accession>
<evidence type="ECO:0000313" key="2">
    <source>
        <dbReference type="EMBL" id="CAI6333263.1"/>
    </source>
</evidence>
<keyword evidence="3" id="KW-1185">Reference proteome</keyword>
<feature type="compositionally biased region" description="Polar residues" evidence="1">
    <location>
        <begin position="1"/>
        <end position="19"/>
    </location>
</feature>
<protein>
    <submittedName>
        <fullName evidence="2">Uncharacterized protein</fullName>
    </submittedName>
</protein>
<feature type="compositionally biased region" description="Basic and acidic residues" evidence="1">
    <location>
        <begin position="20"/>
        <end position="47"/>
    </location>
</feature>
<comment type="caution">
    <text evidence="2">The sequence shown here is derived from an EMBL/GenBank/DDBJ whole genome shotgun (WGS) entry which is preliminary data.</text>
</comment>
<feature type="region of interest" description="Disordered" evidence="1">
    <location>
        <begin position="1"/>
        <end position="117"/>
    </location>
</feature>
<dbReference type="OrthoDB" id="5578329at2759"/>
<dbReference type="EMBL" id="CAOQHR010000004">
    <property type="protein sequence ID" value="CAI6333263.1"/>
    <property type="molecule type" value="Genomic_DNA"/>
</dbReference>
<feature type="compositionally biased region" description="Basic and acidic residues" evidence="1">
    <location>
        <begin position="101"/>
        <end position="117"/>
    </location>
</feature>
<sequence>MSSPNVLGNRDTNAQLKQASSEEEKPKSMQYHRDMLQSRLDKQKSQEKFVSPSDAIMSPATQKLSAHRGRNILKNSKPKTLFMQTSSKNHEAAKDSGAFEDISKSVSKEDQRTANGV</sequence>
<dbReference type="Proteomes" id="UP001152607">
    <property type="component" value="Unassembled WGS sequence"/>
</dbReference>